<dbReference type="EMBL" id="BCMM01000046">
    <property type="protein sequence ID" value="GAQ66829.1"/>
    <property type="molecule type" value="Genomic_DNA"/>
</dbReference>
<dbReference type="GO" id="GO:0047418">
    <property type="term" value="F:phthalyl amidase activity"/>
    <property type="evidence" value="ECO:0007669"/>
    <property type="project" value="UniProtKB-EC"/>
</dbReference>
<comment type="caution">
    <text evidence="2">The sequence shown here is derived from an EMBL/GenBank/DDBJ whole genome shotgun (WGS) entry which is preliminary data.</text>
</comment>
<dbReference type="Gene3D" id="3.40.50.1820">
    <property type="entry name" value="alpha/beta hydrolase"/>
    <property type="match status" value="1"/>
</dbReference>
<dbReference type="EC" id="3.5.1.79" evidence="2"/>
<keyword evidence="1" id="KW-0732">Signal</keyword>
<dbReference type="Proteomes" id="UP000067448">
    <property type="component" value="Unassembled WGS sequence"/>
</dbReference>
<accession>A0A100JW82</accession>
<dbReference type="AlphaFoldDB" id="A0A100JW82"/>
<name>A0A100JW82_STRSC</name>
<organism evidence="2 3">
    <name type="scientific">Streptomyces scabiei</name>
    <dbReference type="NCBI Taxonomy" id="1930"/>
    <lineage>
        <taxon>Bacteria</taxon>
        <taxon>Bacillati</taxon>
        <taxon>Actinomycetota</taxon>
        <taxon>Actinomycetes</taxon>
        <taxon>Kitasatosporales</taxon>
        <taxon>Streptomycetaceae</taxon>
        <taxon>Streptomyces</taxon>
    </lineage>
</organism>
<dbReference type="OrthoDB" id="7197847at2"/>
<feature type="signal peptide" evidence="1">
    <location>
        <begin position="1"/>
        <end position="38"/>
    </location>
</feature>
<evidence type="ECO:0000313" key="2">
    <source>
        <dbReference type="EMBL" id="GAQ66829.1"/>
    </source>
</evidence>
<keyword evidence="2" id="KW-0378">Hydrolase</keyword>
<proteinExistence type="predicted"/>
<dbReference type="RefSeq" id="WP_059083950.1">
    <property type="nucleotide sequence ID" value="NZ_BCMM01000046.1"/>
</dbReference>
<reference evidence="3" key="1">
    <citation type="submission" date="2015-11" db="EMBL/GenBank/DDBJ databases">
        <authorList>
            <consortium name="Cross-ministerial Strategic Innovation Promotion Program (SIP) consortium"/>
            <person name="Tomihama T."/>
            <person name="Ikenaga M."/>
            <person name="Sakai M."/>
            <person name="Okubo T."/>
            <person name="Ikeda S."/>
        </authorList>
    </citation>
    <scope>NUCLEOTIDE SEQUENCE [LARGE SCALE GENOMIC DNA]</scope>
    <source>
        <strain evidence="3">S58</strain>
    </source>
</reference>
<dbReference type="InterPro" id="IPR029058">
    <property type="entry name" value="AB_hydrolase_fold"/>
</dbReference>
<reference evidence="2 3" key="2">
    <citation type="journal article" date="2016" name="Genome Announc.">
        <title>Draft Genome Sequences of Streptomyces scabiei S58, Streptomyces turgidiscabies T45, and Streptomyces acidiscabies a10, the Pathogens of Potato Common Scab, Isolated in Japan.</title>
        <authorList>
            <person name="Tomihama T."/>
            <person name="Nishi Y."/>
            <person name="Sakai M."/>
            <person name="Ikenaga M."/>
            <person name="Okubo T."/>
            <person name="Ikeda S."/>
        </authorList>
    </citation>
    <scope>NUCLEOTIDE SEQUENCE [LARGE SCALE GENOMIC DNA]</scope>
    <source>
        <strain evidence="2 3">S58</strain>
    </source>
</reference>
<evidence type="ECO:0000256" key="1">
    <source>
        <dbReference type="SAM" id="SignalP"/>
    </source>
</evidence>
<feature type="chain" id="PRO_5007088857" evidence="1">
    <location>
        <begin position="39"/>
        <end position="466"/>
    </location>
</feature>
<dbReference type="SUPFAM" id="SSF53474">
    <property type="entry name" value="alpha/beta-Hydrolases"/>
    <property type="match status" value="1"/>
</dbReference>
<reference evidence="3" key="3">
    <citation type="submission" date="2016-02" db="EMBL/GenBank/DDBJ databases">
        <title>Draft genome of pathogenic Streptomyces sp. in Japan.</title>
        <authorList>
            <person name="Tomihama T."/>
            <person name="Ikenaga M."/>
            <person name="Sakai M."/>
            <person name="Okubo T."/>
            <person name="Ikeda S."/>
        </authorList>
    </citation>
    <scope>NUCLEOTIDE SEQUENCE [LARGE SCALE GENOMIC DNA]</scope>
    <source>
        <strain evidence="3">S58</strain>
    </source>
</reference>
<sequence length="466" mass="48466">MTARTRRTHLPHAPAARAVTALAAAVVLALTSGSVSTAAPRAAAPAAERLTGTLPDGAAWIADVPEDWNGTLIVFSHGFGVTVPQNAPSEAVRLRLLDEGYALTGSSYDVSETLWALESAERDQVATVAAVTDRIGEPARTLSVGQSMGGLVNARLARSGAGGIDGALGLCGLVAGANDLHTYQLDAEYAIARLLLPDTPVKLVDFASEAEGATTGRQLTDAVVAAQRTPEGRARVALAAAYLNLPAWAPGQRRPAAGDWEEQQAQQYAWLAQGVLNRVEPARYHLEKALGGNNSGNKGVDYARVLAASQHAPLVRALYRKAGLDLRADLRNLTSHAAVTADPSAVAAGEHTSSAGQGLAVPLLDVHTVADDLVPVEQESRFAARVRASGDAALLRQVYVERQGHCAFTTAETVAALHALESRLDSGRWGASATPGALQTAALALGLDGAAYVPYRPAALTIGPRR</sequence>
<protein>
    <submittedName>
        <fullName evidence="2">O-phthalyl amidase</fullName>
        <ecNumber evidence="2">3.5.1.79</ecNumber>
    </submittedName>
</protein>
<gene>
    <name evidence="2" type="ORF">SsS58_07268</name>
</gene>
<evidence type="ECO:0000313" key="3">
    <source>
        <dbReference type="Proteomes" id="UP000067448"/>
    </source>
</evidence>